<organism evidence="4 5">
    <name type="scientific">Clostridium botulinum</name>
    <dbReference type="NCBI Taxonomy" id="1491"/>
    <lineage>
        <taxon>Bacteria</taxon>
        <taxon>Bacillati</taxon>
        <taxon>Bacillota</taxon>
        <taxon>Clostridia</taxon>
        <taxon>Eubacteriales</taxon>
        <taxon>Clostridiaceae</taxon>
        <taxon>Clostridium</taxon>
    </lineage>
</organism>
<dbReference type="GO" id="GO:0003677">
    <property type="term" value="F:DNA binding"/>
    <property type="evidence" value="ECO:0007669"/>
    <property type="project" value="UniProtKB-KW"/>
</dbReference>
<dbReference type="CDD" id="cd00093">
    <property type="entry name" value="HTH_XRE"/>
    <property type="match status" value="1"/>
</dbReference>
<evidence type="ECO:0000256" key="2">
    <source>
        <dbReference type="SAM" id="MobiDB-lite"/>
    </source>
</evidence>
<evidence type="ECO:0000259" key="3">
    <source>
        <dbReference type="PROSITE" id="PS50943"/>
    </source>
</evidence>
<keyword evidence="1" id="KW-0238">DNA-binding</keyword>
<dbReference type="AlphaFoldDB" id="A0A6M0SRS6"/>
<dbReference type="PANTHER" id="PTHR46797:SF1">
    <property type="entry name" value="METHYLPHOSPHONATE SYNTHASE"/>
    <property type="match status" value="1"/>
</dbReference>
<name>A0A6M0SRS6_CLOBO</name>
<comment type="caution">
    <text evidence="4">The sequence shown here is derived from an EMBL/GenBank/DDBJ whole genome shotgun (WGS) entry which is preliminary data.</text>
</comment>
<dbReference type="InterPro" id="IPR010982">
    <property type="entry name" value="Lambda_DNA-bd_dom_sf"/>
</dbReference>
<dbReference type="InterPro" id="IPR001387">
    <property type="entry name" value="Cro/C1-type_HTH"/>
</dbReference>
<reference evidence="4 5" key="1">
    <citation type="submission" date="2019-02" db="EMBL/GenBank/DDBJ databases">
        <title>Genome sequencing of Clostridium botulinum clinical isolates.</title>
        <authorList>
            <person name="Brunt J."/>
            <person name="Van Vliet A.H.M."/>
            <person name="Stringer S.C."/>
            <person name="Grant K.A."/>
            <person name="Carter A.C."/>
            <person name="Peck M.W."/>
        </authorList>
    </citation>
    <scope>NUCLEOTIDE SEQUENCE [LARGE SCALE GENOMIC DNA]</scope>
    <source>
        <strain evidence="4 5">H113700579</strain>
    </source>
</reference>
<dbReference type="Pfam" id="PF01381">
    <property type="entry name" value="HTH_3"/>
    <property type="match status" value="1"/>
</dbReference>
<proteinExistence type="predicted"/>
<dbReference type="SUPFAM" id="SSF47413">
    <property type="entry name" value="lambda repressor-like DNA-binding domains"/>
    <property type="match status" value="1"/>
</dbReference>
<gene>
    <name evidence="4" type="ORF">EXM65_15865</name>
</gene>
<dbReference type="EMBL" id="SGKU01000056">
    <property type="protein sequence ID" value="NFA44003.1"/>
    <property type="molecule type" value="Genomic_DNA"/>
</dbReference>
<sequence>MDIGSKIKELRKENKLTQAELSLKANISRSYLADIERSRYNPSVDTLTNIAKGLGLTLSELVDVNANMQTLKQSKSYFIEQYLLTLGYEVVYDSEGNIILDTSNVQYEISELDIKDLQKSADSFIKFKLSEIMSKSRKISKKNENTPIAAHNDFSNDEEQQKLMQQDLDEL</sequence>
<dbReference type="Proteomes" id="UP000472355">
    <property type="component" value="Unassembled WGS sequence"/>
</dbReference>
<accession>A0A6M0SRS6</accession>
<evidence type="ECO:0000256" key="1">
    <source>
        <dbReference type="ARBA" id="ARBA00023125"/>
    </source>
</evidence>
<dbReference type="SMART" id="SM00530">
    <property type="entry name" value="HTH_XRE"/>
    <property type="match status" value="1"/>
</dbReference>
<dbReference type="Gene3D" id="1.10.260.40">
    <property type="entry name" value="lambda repressor-like DNA-binding domains"/>
    <property type="match status" value="1"/>
</dbReference>
<feature type="domain" description="HTH cro/C1-type" evidence="3">
    <location>
        <begin position="7"/>
        <end position="61"/>
    </location>
</feature>
<protein>
    <submittedName>
        <fullName evidence="4">XRE family transcriptional regulator</fullName>
    </submittedName>
</protein>
<feature type="region of interest" description="Disordered" evidence="2">
    <location>
        <begin position="138"/>
        <end position="171"/>
    </location>
</feature>
<evidence type="ECO:0000313" key="4">
    <source>
        <dbReference type="EMBL" id="NFA44003.1"/>
    </source>
</evidence>
<dbReference type="InterPro" id="IPR050807">
    <property type="entry name" value="TransReg_Diox_bact_type"/>
</dbReference>
<dbReference type="GO" id="GO:0003700">
    <property type="term" value="F:DNA-binding transcription factor activity"/>
    <property type="evidence" value="ECO:0007669"/>
    <property type="project" value="TreeGrafter"/>
</dbReference>
<dbReference type="PROSITE" id="PS50943">
    <property type="entry name" value="HTH_CROC1"/>
    <property type="match status" value="1"/>
</dbReference>
<evidence type="ECO:0000313" key="5">
    <source>
        <dbReference type="Proteomes" id="UP000472355"/>
    </source>
</evidence>
<dbReference type="GO" id="GO:0005829">
    <property type="term" value="C:cytosol"/>
    <property type="evidence" value="ECO:0007669"/>
    <property type="project" value="TreeGrafter"/>
</dbReference>
<dbReference type="PANTHER" id="PTHR46797">
    <property type="entry name" value="HTH-TYPE TRANSCRIPTIONAL REGULATOR"/>
    <property type="match status" value="1"/>
</dbReference>